<proteinExistence type="predicted"/>
<comment type="caution">
    <text evidence="1">The sequence shown here is derived from an EMBL/GenBank/DDBJ whole genome shotgun (WGS) entry which is preliminary data.</text>
</comment>
<sequence length="87" mass="9834">MQDVRLCAGITSRHNLLVIAWVRSVNEIQRLETLVSEQAPGIVIADRSIALWTAKLSGHLLNEHGYRRETIPIDAWGPLPVEVARRR</sequence>
<dbReference type="Proteomes" id="UP001237105">
    <property type="component" value="Unassembled WGS sequence"/>
</dbReference>
<protein>
    <recommendedName>
        <fullName evidence="3">Transposase</fullName>
    </recommendedName>
</protein>
<dbReference type="RefSeq" id="WP_282539234.1">
    <property type="nucleotide sequence ID" value="NZ_JASCIS010000053.1"/>
</dbReference>
<evidence type="ECO:0000313" key="1">
    <source>
        <dbReference type="EMBL" id="MDI3423392.1"/>
    </source>
</evidence>
<accession>A0ABT6T684</accession>
<gene>
    <name evidence="1" type="ORF">QIT00_33440</name>
</gene>
<dbReference type="EMBL" id="JASCIS010000053">
    <property type="protein sequence ID" value="MDI3423392.1"/>
    <property type="molecule type" value="Genomic_DNA"/>
</dbReference>
<reference evidence="1 2" key="1">
    <citation type="submission" date="2023-05" db="EMBL/GenBank/DDBJ databases">
        <title>Draft genome sequence of Streptomyces sp. B-S-A12 isolated from a cave soil in Thailand.</title>
        <authorList>
            <person name="Chamroensaksri N."/>
            <person name="Muangham S."/>
        </authorList>
    </citation>
    <scope>NUCLEOTIDE SEQUENCE [LARGE SCALE GENOMIC DNA]</scope>
    <source>
        <strain evidence="1 2">B-S-A12</strain>
    </source>
</reference>
<organism evidence="1 2">
    <name type="scientific">Streptomyces luteolus</name>
    <dbReference type="NCBI Taxonomy" id="3043615"/>
    <lineage>
        <taxon>Bacteria</taxon>
        <taxon>Bacillati</taxon>
        <taxon>Actinomycetota</taxon>
        <taxon>Actinomycetes</taxon>
        <taxon>Kitasatosporales</taxon>
        <taxon>Streptomycetaceae</taxon>
        <taxon>Streptomyces</taxon>
    </lineage>
</organism>
<evidence type="ECO:0008006" key="3">
    <source>
        <dbReference type="Google" id="ProtNLM"/>
    </source>
</evidence>
<evidence type="ECO:0000313" key="2">
    <source>
        <dbReference type="Proteomes" id="UP001237105"/>
    </source>
</evidence>
<name>A0ABT6T684_9ACTN</name>
<keyword evidence="2" id="KW-1185">Reference proteome</keyword>